<proteinExistence type="inferred from homology"/>
<dbReference type="RefSeq" id="WP_075725310.1">
    <property type="nucleotide sequence ID" value="NZ_LTDM01000011.1"/>
</dbReference>
<dbReference type="HAMAP" id="MF_00181">
    <property type="entry name" value="Cytosol_peptidase_M17"/>
    <property type="match status" value="1"/>
</dbReference>
<dbReference type="Gene3D" id="3.40.220.10">
    <property type="entry name" value="Leucine Aminopeptidase, subunit E, domain 1"/>
    <property type="match status" value="1"/>
</dbReference>
<keyword evidence="4 8" id="KW-0031">Aminopeptidase</keyword>
<feature type="active site" evidence="8">
    <location>
        <position position="334"/>
    </location>
</feature>
<gene>
    <name evidence="8 10" type="primary">pepA</name>
    <name evidence="10" type="ORF">TICRE_07600</name>
</gene>
<comment type="catalytic activity">
    <reaction evidence="2 8">
        <text>Release of an N-terminal amino acid, preferentially leucine, but not glutamic or aspartic acids.</text>
        <dbReference type="EC" id="3.4.11.10"/>
    </reaction>
</comment>
<keyword evidence="8" id="KW-0963">Cytoplasm</keyword>
<dbReference type="NCBIfam" id="NF002083">
    <property type="entry name" value="PRK00913.3-5"/>
    <property type="match status" value="1"/>
</dbReference>
<name>A0A1U7M6V4_TISCR</name>
<dbReference type="AlphaFoldDB" id="A0A1U7M6V4"/>
<dbReference type="PANTHER" id="PTHR11963:SF23">
    <property type="entry name" value="CYTOSOL AMINOPEPTIDASE"/>
    <property type="match status" value="1"/>
</dbReference>
<protein>
    <recommendedName>
        <fullName evidence="8">Probable cytosol aminopeptidase</fullName>
        <ecNumber evidence="8">3.4.11.1</ecNumber>
    </recommendedName>
    <alternativeName>
        <fullName evidence="8">Leucine aminopeptidase</fullName>
        <shortName evidence="8">LAP</shortName>
        <ecNumber evidence="8">3.4.11.10</ecNumber>
    </alternativeName>
    <alternativeName>
        <fullName evidence="8">Leucyl aminopeptidase</fullName>
    </alternativeName>
</protein>
<comment type="cofactor">
    <cofactor evidence="8">
        <name>Mn(2+)</name>
        <dbReference type="ChEBI" id="CHEBI:29035"/>
    </cofactor>
    <text evidence="8">Binds 2 manganese ions per subunit.</text>
</comment>
<comment type="catalytic activity">
    <reaction evidence="1 8">
        <text>Release of an N-terminal amino acid, Xaa-|-Yaa-, in which Xaa is preferably Leu, but may be other amino acids including Pro although not Arg or Lys, and Yaa may be Pro. Amino acid amides and methyl esters are also readily hydrolyzed, but rates on arylamides are exceedingly low.</text>
        <dbReference type="EC" id="3.4.11.1"/>
    </reaction>
</comment>
<feature type="binding site" evidence="8">
    <location>
        <position position="271"/>
    </location>
    <ligand>
        <name>Mn(2+)</name>
        <dbReference type="ChEBI" id="CHEBI:29035"/>
        <label>2</label>
    </ligand>
</feature>
<keyword evidence="11" id="KW-1185">Reference proteome</keyword>
<keyword evidence="8" id="KW-0464">Manganese</keyword>
<evidence type="ECO:0000256" key="4">
    <source>
        <dbReference type="ARBA" id="ARBA00022438"/>
    </source>
</evidence>
<dbReference type="NCBIfam" id="NF002073">
    <property type="entry name" value="PRK00913.1-2"/>
    <property type="match status" value="1"/>
</dbReference>
<reference evidence="10 11" key="1">
    <citation type="submission" date="2016-02" db="EMBL/GenBank/DDBJ databases">
        <title>Genome sequence of Tissierella creatinophila DSM 6911.</title>
        <authorList>
            <person name="Poehlein A."/>
            <person name="Daniel R."/>
        </authorList>
    </citation>
    <scope>NUCLEOTIDE SEQUENCE [LARGE SCALE GENOMIC DNA]</scope>
    <source>
        <strain evidence="10 11">DSM 6911</strain>
    </source>
</reference>
<feature type="domain" description="Cytosol aminopeptidase" evidence="9">
    <location>
        <begin position="328"/>
        <end position="335"/>
    </location>
</feature>
<dbReference type="EC" id="3.4.11.10" evidence="8"/>
<dbReference type="SUPFAM" id="SSF53187">
    <property type="entry name" value="Zn-dependent exopeptidases"/>
    <property type="match status" value="1"/>
</dbReference>
<dbReference type="InterPro" id="IPR011356">
    <property type="entry name" value="Leucine_aapep/pepB"/>
</dbReference>
<dbReference type="PANTHER" id="PTHR11963">
    <property type="entry name" value="LEUCINE AMINOPEPTIDASE-RELATED"/>
    <property type="match status" value="1"/>
</dbReference>
<evidence type="ECO:0000259" key="9">
    <source>
        <dbReference type="PROSITE" id="PS00631"/>
    </source>
</evidence>
<dbReference type="OrthoDB" id="9809354at2"/>
<evidence type="ECO:0000256" key="5">
    <source>
        <dbReference type="ARBA" id="ARBA00022670"/>
    </source>
</evidence>
<dbReference type="InterPro" id="IPR043472">
    <property type="entry name" value="Macro_dom-like"/>
</dbReference>
<evidence type="ECO:0000256" key="2">
    <source>
        <dbReference type="ARBA" id="ARBA00000967"/>
    </source>
</evidence>
<evidence type="ECO:0000256" key="3">
    <source>
        <dbReference type="ARBA" id="ARBA00009528"/>
    </source>
</evidence>
<dbReference type="Pfam" id="PF02789">
    <property type="entry name" value="Peptidase_M17_N"/>
    <property type="match status" value="1"/>
</dbReference>
<keyword evidence="8" id="KW-0479">Metal-binding</keyword>
<dbReference type="GO" id="GO:0005737">
    <property type="term" value="C:cytoplasm"/>
    <property type="evidence" value="ECO:0007669"/>
    <property type="project" value="UniProtKB-SubCell"/>
</dbReference>
<feature type="binding site" evidence="8">
    <location>
        <position position="330"/>
    </location>
    <ligand>
        <name>Mn(2+)</name>
        <dbReference type="ChEBI" id="CHEBI:29035"/>
        <label>1</label>
    </ligand>
</feature>
<evidence type="ECO:0000256" key="8">
    <source>
        <dbReference type="HAMAP-Rule" id="MF_00181"/>
    </source>
</evidence>
<dbReference type="PRINTS" id="PR00481">
    <property type="entry name" value="LAMNOPPTDASE"/>
</dbReference>
<keyword evidence="5 8" id="KW-0645">Protease</keyword>
<dbReference type="InterPro" id="IPR000819">
    <property type="entry name" value="Peptidase_M17_C"/>
</dbReference>
<dbReference type="SUPFAM" id="SSF52949">
    <property type="entry name" value="Macro domain-like"/>
    <property type="match status" value="1"/>
</dbReference>
<dbReference type="Proteomes" id="UP000186112">
    <property type="component" value="Unassembled WGS sequence"/>
</dbReference>
<feature type="binding site" evidence="8">
    <location>
        <position position="247"/>
    </location>
    <ligand>
        <name>Mn(2+)</name>
        <dbReference type="ChEBI" id="CHEBI:29035"/>
        <label>2</label>
    </ligand>
</feature>
<comment type="function">
    <text evidence="7 8">Presumably involved in the processing and regular turnover of intracellular proteins. Catalyzes the removal of unsubstituted N-terminal amino acids from various peptides.</text>
</comment>
<evidence type="ECO:0000313" key="11">
    <source>
        <dbReference type="Proteomes" id="UP000186112"/>
    </source>
</evidence>
<comment type="similarity">
    <text evidence="3 8">Belongs to the peptidase M17 family.</text>
</comment>
<dbReference type="InterPro" id="IPR023042">
    <property type="entry name" value="Peptidase_M17_leu_NH2_pept"/>
</dbReference>
<feature type="active site" evidence="8">
    <location>
        <position position="259"/>
    </location>
</feature>
<evidence type="ECO:0000256" key="6">
    <source>
        <dbReference type="ARBA" id="ARBA00022801"/>
    </source>
</evidence>
<feature type="binding site" evidence="8">
    <location>
        <position position="252"/>
    </location>
    <ligand>
        <name>Mn(2+)</name>
        <dbReference type="ChEBI" id="CHEBI:29035"/>
        <label>2</label>
    </ligand>
</feature>
<dbReference type="Gene3D" id="3.40.630.10">
    <property type="entry name" value="Zn peptidases"/>
    <property type="match status" value="1"/>
</dbReference>
<dbReference type="NCBIfam" id="NF002074">
    <property type="entry name" value="PRK00913.1-4"/>
    <property type="match status" value="1"/>
</dbReference>
<accession>A0A1U7M6V4</accession>
<evidence type="ECO:0000313" key="10">
    <source>
        <dbReference type="EMBL" id="OLS03064.1"/>
    </source>
</evidence>
<feature type="binding site" evidence="8">
    <location>
        <position position="252"/>
    </location>
    <ligand>
        <name>Mn(2+)</name>
        <dbReference type="ChEBI" id="CHEBI:29035"/>
        <label>1</label>
    </ligand>
</feature>
<keyword evidence="6 8" id="KW-0378">Hydrolase</keyword>
<dbReference type="GO" id="GO:0070006">
    <property type="term" value="F:metalloaminopeptidase activity"/>
    <property type="evidence" value="ECO:0007669"/>
    <property type="project" value="InterPro"/>
</dbReference>
<sequence>MEFIIGKGSNIKLVTVYEDIETLETGKELFDFLKEKEIFKGKFGEVYGDFSLNGENILLLGLGKKDKITVNGLRKAFFKAAKELSKFKINEVEIQIKELFGLDEKDVVGAIAEGLLHSQYAFDKYISEKKNKVKLDKVYLDIESSKKEELEATIGEVKILIDALFLSRDLVNERAMNMYPEILANKAKEHLEPLLVNVEVFGREKIEELGMKAFLAVAEGSNKEPKFIVMNYKGDPSSKEKLALVGKGLTYDSGGYSLKPTAGSMDTMYCDMGGSGTVIGAMKAIASSKLKKNVVGIVAACENMISGGAYKPGDIIGSMSGKTIEVLNTDAEGRLTLADALWYAATVVKADKIIDLATLTGACVVALGDVTTGAITNNQELMNSVKNASEIAGEPILELPTNPEYEELIKSDFADIKNVGGRGAGTITAGLFLREFIQETPWVHLDIAGTAYLDKAMGYLPKGASGVHVKTLYYLVKNS</sequence>
<dbReference type="EC" id="3.4.11.1" evidence="8"/>
<dbReference type="Pfam" id="PF00883">
    <property type="entry name" value="Peptidase_M17"/>
    <property type="match status" value="1"/>
</dbReference>
<dbReference type="PROSITE" id="PS00631">
    <property type="entry name" value="CYTOSOL_AP"/>
    <property type="match status" value="1"/>
</dbReference>
<dbReference type="EMBL" id="LTDM01000011">
    <property type="protein sequence ID" value="OLS03064.1"/>
    <property type="molecule type" value="Genomic_DNA"/>
</dbReference>
<evidence type="ECO:0000256" key="7">
    <source>
        <dbReference type="ARBA" id="ARBA00049972"/>
    </source>
</evidence>
<feature type="binding site" evidence="8">
    <location>
        <position position="332"/>
    </location>
    <ligand>
        <name>Mn(2+)</name>
        <dbReference type="ChEBI" id="CHEBI:29035"/>
        <label>2</label>
    </ligand>
</feature>
<dbReference type="CDD" id="cd00433">
    <property type="entry name" value="Peptidase_M17"/>
    <property type="match status" value="1"/>
</dbReference>
<organism evidence="10 11">
    <name type="scientific">Tissierella creatinophila DSM 6911</name>
    <dbReference type="NCBI Taxonomy" id="1123403"/>
    <lineage>
        <taxon>Bacteria</taxon>
        <taxon>Bacillati</taxon>
        <taxon>Bacillota</taxon>
        <taxon>Tissierellia</taxon>
        <taxon>Tissierellales</taxon>
        <taxon>Tissierellaceae</taxon>
        <taxon>Tissierella</taxon>
    </lineage>
</organism>
<comment type="caution">
    <text evidence="10">The sequence shown here is derived from an EMBL/GenBank/DDBJ whole genome shotgun (WGS) entry which is preliminary data.</text>
</comment>
<dbReference type="GO" id="GO:0030145">
    <property type="term" value="F:manganese ion binding"/>
    <property type="evidence" value="ECO:0007669"/>
    <property type="project" value="UniProtKB-UniRule"/>
</dbReference>
<dbReference type="GO" id="GO:0006508">
    <property type="term" value="P:proteolysis"/>
    <property type="evidence" value="ECO:0007669"/>
    <property type="project" value="UniProtKB-KW"/>
</dbReference>
<dbReference type="InterPro" id="IPR008283">
    <property type="entry name" value="Peptidase_M17_N"/>
</dbReference>
<comment type="subcellular location">
    <subcellularLocation>
        <location evidence="8">Cytoplasm</location>
    </subcellularLocation>
</comment>
<feature type="binding site" evidence="8">
    <location>
        <position position="332"/>
    </location>
    <ligand>
        <name>Mn(2+)</name>
        <dbReference type="ChEBI" id="CHEBI:29035"/>
        <label>1</label>
    </ligand>
</feature>
<evidence type="ECO:0000256" key="1">
    <source>
        <dbReference type="ARBA" id="ARBA00000135"/>
    </source>
</evidence>